<comment type="cofactor">
    <cofactor evidence="9">
        <name>Mg(2+)</name>
        <dbReference type="ChEBI" id="CHEBI:18420"/>
    </cofactor>
    <text evidence="9">Binds 2 Mg(2+) per subunit.</text>
</comment>
<proteinExistence type="predicted"/>
<keyword evidence="10" id="KW-1133">Transmembrane helix</keyword>
<evidence type="ECO:0000256" key="9">
    <source>
        <dbReference type="PIRSR" id="PIRSR605093-1"/>
    </source>
</evidence>
<comment type="catalytic activity">
    <reaction evidence="8">
        <text>RNA(n) + a ribonucleoside 5'-triphosphate = RNA(n+1) + diphosphate</text>
        <dbReference type="Rhea" id="RHEA:21248"/>
        <dbReference type="Rhea" id="RHEA-COMP:14527"/>
        <dbReference type="Rhea" id="RHEA-COMP:17342"/>
        <dbReference type="ChEBI" id="CHEBI:33019"/>
        <dbReference type="ChEBI" id="CHEBI:61557"/>
        <dbReference type="ChEBI" id="CHEBI:140395"/>
        <dbReference type="EC" id="2.7.7.48"/>
    </reaction>
</comment>
<feature type="binding site" evidence="9">
    <location>
        <position position="410"/>
    </location>
    <ligand>
        <name>Mg(2+)</name>
        <dbReference type="ChEBI" id="CHEBI:18420"/>
        <label>2</label>
    </ligand>
</feature>
<dbReference type="InterPro" id="IPR005093">
    <property type="entry name" value="RNArep_beta"/>
</dbReference>
<evidence type="ECO:0000256" key="10">
    <source>
        <dbReference type="SAM" id="Phobius"/>
    </source>
</evidence>
<dbReference type="GO" id="GO:0039694">
    <property type="term" value="P:viral RNA genome replication"/>
    <property type="evidence" value="ECO:0007669"/>
    <property type="project" value="InterPro"/>
</dbReference>
<gene>
    <name evidence="12" type="ORF">H4RhizoLitter21562_000003</name>
</gene>
<keyword evidence="9" id="KW-0460">Magnesium</keyword>
<evidence type="ECO:0000256" key="3">
    <source>
        <dbReference type="ARBA" id="ARBA00022679"/>
    </source>
</evidence>
<protein>
    <recommendedName>
        <fullName evidence="1">RNA-directed RNA polymerase</fullName>
        <ecNumber evidence="1">2.7.7.48</ecNumber>
    </recommendedName>
    <alternativeName>
        <fullName evidence="7">RNA replicase beta chain</fullName>
    </alternativeName>
</protein>
<dbReference type="EC" id="2.7.7.48" evidence="1"/>
<keyword evidence="6" id="KW-0693">Viral RNA replication</keyword>
<dbReference type="EMBL" id="MN033349">
    <property type="protein sequence ID" value="QDH87404.1"/>
    <property type="molecule type" value="Genomic_RNA"/>
</dbReference>
<keyword evidence="4" id="KW-0548">Nucleotidyltransferase</keyword>
<feature type="transmembrane region" description="Helical" evidence="10">
    <location>
        <begin position="361"/>
        <end position="385"/>
    </location>
</feature>
<evidence type="ECO:0000256" key="5">
    <source>
        <dbReference type="ARBA" id="ARBA00022741"/>
    </source>
</evidence>
<keyword evidence="10" id="KW-0472">Membrane</keyword>
<keyword evidence="5" id="KW-0547">Nucleotide-binding</keyword>
<sequence>MKSLIELWSKVSDELGTLCHVSTTRDIKTVTGRFEHEGVSFLTITLPNFCDDFQKSLAQGSVDHDAFPGFSRMRGLPRFLGGFLDLVFDRDSGRLLDNPSKDSIYAIRQLTLLCGKIGLACSDARNAAALRKYVECEKELKQSDRNTDAELLAQFKSVSLRLFGDVLASADLAVYRGTLTPKHGPGKTADRLSGNAKFDQSEWTRRLEQIFPYGENAIPNWRYNYLLSPVKFLEPGQERPVRIVLVPKTLKTPRIIAIEPTCMQYMQQAVAERLMLDLESDVSSSQIIGFRHQEPNQLMARIGSLSGSLATLDLSEASDRVSNQHVRLMLKHFPHLSEAVDASRSRKADVPGYGVLRLAKFASMGSALCFPIEAMVFATIVVMALESQARRRFTRKELSLLPGRVRVYGDDLIVPADSMVTVTRYLEAFGLKVNRGKSFGTGKFRESCGKEYYDGRDVSIVRVRSLLPASRSETREVISTVSLRNRLYEAGLWKTAFWLDSRIEPLLAGRYPYVGPDSPVLGRVSYVGYDTHRMSPSTHSPQVRGFVVHSQPPPSRVSGEGSLTKWFLKRGDEPFADRDHLMFSGRPKSVTLRLRWARSA</sequence>
<evidence type="ECO:0000256" key="8">
    <source>
        <dbReference type="ARBA" id="ARBA00048744"/>
    </source>
</evidence>
<evidence type="ECO:0000256" key="6">
    <source>
        <dbReference type="ARBA" id="ARBA00022953"/>
    </source>
</evidence>
<feature type="binding site" evidence="9">
    <location>
        <position position="411"/>
    </location>
    <ligand>
        <name>Mg(2+)</name>
        <dbReference type="ChEBI" id="CHEBI:18420"/>
        <label>2</label>
    </ligand>
</feature>
<evidence type="ECO:0000256" key="2">
    <source>
        <dbReference type="ARBA" id="ARBA00022484"/>
    </source>
</evidence>
<organism evidence="12">
    <name type="scientific">Leviviridae sp</name>
    <dbReference type="NCBI Taxonomy" id="2027243"/>
    <lineage>
        <taxon>Viruses</taxon>
        <taxon>Riboviria</taxon>
        <taxon>Orthornavirae</taxon>
        <taxon>Lenarviricota</taxon>
        <taxon>Leviviricetes</taxon>
        <taxon>Norzivirales</taxon>
        <taxon>Fiersviridae</taxon>
    </lineage>
</organism>
<keyword evidence="9" id="KW-0479">Metal-binding</keyword>
<evidence type="ECO:0000259" key="11">
    <source>
        <dbReference type="PROSITE" id="PS50522"/>
    </source>
</evidence>
<dbReference type="GO" id="GO:0046872">
    <property type="term" value="F:metal ion binding"/>
    <property type="evidence" value="ECO:0007669"/>
    <property type="project" value="UniProtKB-KW"/>
</dbReference>
<dbReference type="GO" id="GO:0003968">
    <property type="term" value="F:RNA-directed RNA polymerase activity"/>
    <property type="evidence" value="ECO:0007669"/>
    <property type="project" value="UniProtKB-KW"/>
</dbReference>
<dbReference type="GO" id="GO:0000166">
    <property type="term" value="F:nucleotide binding"/>
    <property type="evidence" value="ECO:0007669"/>
    <property type="project" value="UniProtKB-KW"/>
</dbReference>
<evidence type="ECO:0000256" key="7">
    <source>
        <dbReference type="ARBA" id="ARBA00030248"/>
    </source>
</evidence>
<dbReference type="InterPro" id="IPR043502">
    <property type="entry name" value="DNA/RNA_pol_sf"/>
</dbReference>
<feature type="binding site" evidence="9">
    <location>
        <position position="313"/>
    </location>
    <ligand>
        <name>Mg(2+)</name>
        <dbReference type="ChEBI" id="CHEBI:18420"/>
        <label>2</label>
    </ligand>
</feature>
<name>A0A514D1B2_9VIRU</name>
<evidence type="ECO:0000256" key="4">
    <source>
        <dbReference type="ARBA" id="ARBA00022695"/>
    </source>
</evidence>
<dbReference type="SUPFAM" id="SSF56672">
    <property type="entry name" value="DNA/RNA polymerases"/>
    <property type="match status" value="1"/>
</dbReference>
<dbReference type="Pfam" id="PF03431">
    <property type="entry name" value="RNA_replicase_B"/>
    <property type="match status" value="1"/>
</dbReference>
<reference evidence="12" key="1">
    <citation type="submission" date="2019-05" db="EMBL/GenBank/DDBJ databases">
        <title>Metatranscriptomic reconstruction reveals RNA viruses with the potential to shape carbon cycling in soil.</title>
        <authorList>
            <person name="Starr E.P."/>
            <person name="Nuccio E."/>
            <person name="Pett-Ridge J."/>
            <person name="Banfield J.F."/>
            <person name="Firestone M.K."/>
        </authorList>
    </citation>
    <scope>NUCLEOTIDE SEQUENCE</scope>
    <source>
        <strain evidence="12">H4_Rhizo_Litter_21_scaffold_562</strain>
    </source>
</reference>
<feature type="domain" description="RdRp catalytic" evidence="11">
    <location>
        <begin position="298"/>
        <end position="442"/>
    </location>
</feature>
<evidence type="ECO:0000256" key="1">
    <source>
        <dbReference type="ARBA" id="ARBA00012494"/>
    </source>
</evidence>
<keyword evidence="2 12" id="KW-0696">RNA-directed RNA polymerase</keyword>
<keyword evidence="10" id="KW-0812">Transmembrane</keyword>
<keyword evidence="3" id="KW-0808">Transferase</keyword>
<evidence type="ECO:0000313" key="12">
    <source>
        <dbReference type="EMBL" id="QDH87404.1"/>
    </source>
</evidence>
<dbReference type="PROSITE" id="PS50522">
    <property type="entry name" value="RDRP_PHAGE"/>
    <property type="match status" value="1"/>
</dbReference>
<dbReference type="InterPro" id="IPR007096">
    <property type="entry name" value="RNA-dir_Rpol_cat_phage"/>
</dbReference>
<accession>A0A514D1B2</accession>